<protein>
    <recommendedName>
        <fullName evidence="3">CCHC-type domain-containing protein</fullName>
    </recommendedName>
</protein>
<evidence type="ECO:0000256" key="2">
    <source>
        <dbReference type="SAM" id="MobiDB-lite"/>
    </source>
</evidence>
<evidence type="ECO:0000259" key="3">
    <source>
        <dbReference type="PROSITE" id="PS50158"/>
    </source>
</evidence>
<feature type="region of interest" description="Disordered" evidence="2">
    <location>
        <begin position="279"/>
        <end position="300"/>
    </location>
</feature>
<dbReference type="Proteomes" id="UP000583929">
    <property type="component" value="Unassembled WGS sequence"/>
</dbReference>
<keyword evidence="1" id="KW-0863">Zinc-finger</keyword>
<dbReference type="GO" id="GO:0003676">
    <property type="term" value="F:nucleic acid binding"/>
    <property type="evidence" value="ECO:0007669"/>
    <property type="project" value="InterPro"/>
</dbReference>
<keyword evidence="1" id="KW-0862">Zinc</keyword>
<dbReference type="PANTHER" id="PTHR31286">
    <property type="entry name" value="GLYCINE-RICH CELL WALL STRUCTURAL PROTEIN 1.8-LIKE"/>
    <property type="match status" value="1"/>
</dbReference>
<dbReference type="Pfam" id="PF13966">
    <property type="entry name" value="zf-RVT"/>
    <property type="match status" value="1"/>
</dbReference>
<sequence length="828" mass="94116">MVIVNELEKEMVTIEVDTRDSMIAKTLEMDSEMEIKMMDLFEDLSLEDIVANKACVGKMMGCKNMVASVSEADCTFVMNKRPWLVNGVLLNLKPWPIEGEVRLSKFELARFWVEFHGLPTCCLSENNVPLLAKKVGQLVKSDGKSKEETVRCGFLRCWVDVWLSHPIPVGFFLKSGSIPEVWVQFKYEKLPYLCFNCGMLAHINKDCSAPTAWVTPPKGAAVRMYGPWIKVEGPSGSCFSTATYRREIVQCNEGAKLNGVGQRTRGNWKRRPLAFRKEVGEGSSQALADHDRSKKKEDGRPEMLVVDTQSCTMHGVVHGTRRQWIAKDDDVAIGEGRKVVPSGNDARGECLNIPPKSVLTELPTPDFANVDQGNDMGILPVIGPSLIQSLNIPHIWSCKSQMPHYFPEPINFKWPTNDPELQKLYWSKKRKAHQWYQPIPDKLKESPFEEEVHETGTIATATIEDKLTDADGKEIAVETFKLGTSGVWTTDPRCGAIIKEAWNKPYSGQAGIRVCKKLRETKVALKEWNRNVFGFCDQQLKRLYARLSILQTQQMFSPKVKAEEKALIHGILNMKFKDINMALLAKLAWYMLDGENSSKPWVKILNAKYCKVQDFWSVQEKQDDSKVWRGILANRDLCIKNAGFLVGDGKIDIWTKPWVPRYSPEECFTPEVAEAIVRIRPLFGSGDTLFWQGSSKGTFSVKSAYWCAQNHRFQTEKQVWKDLWKRKIHARQKILLWRILSGCLPLKNRLGYVQESDKICGLCGLEPENDVHLFRDCHFARCLWFASPWGFLNGNLAHLAMQEQPHLLRSQTEFGQFDKTSAAEVQGV</sequence>
<feature type="domain" description="CCHC-type" evidence="3">
    <location>
        <begin position="194"/>
        <end position="207"/>
    </location>
</feature>
<reference evidence="6 7" key="1">
    <citation type="journal article" date="2020" name="bioRxiv">
        <title>Sequence and annotation of 42 cannabis genomes reveals extensive copy number variation in cannabinoid synthesis and pathogen resistance genes.</title>
        <authorList>
            <person name="Mckernan K.J."/>
            <person name="Helbert Y."/>
            <person name="Kane L.T."/>
            <person name="Ebling H."/>
            <person name="Zhang L."/>
            <person name="Liu B."/>
            <person name="Eaton Z."/>
            <person name="Mclaughlin S."/>
            <person name="Kingan S."/>
            <person name="Baybayan P."/>
            <person name="Concepcion G."/>
            <person name="Jordan M."/>
            <person name="Riva A."/>
            <person name="Barbazuk W."/>
            <person name="Harkins T."/>
        </authorList>
    </citation>
    <scope>NUCLEOTIDE SEQUENCE [LARGE SCALE GENOMIC DNA]</scope>
    <source>
        <strain evidence="6 7">cv. Jamaican Lion 4</strain>
        <strain evidence="4">Father</strain>
        <strain evidence="5">Mother</strain>
        <tissue evidence="5">Leaf</tissue>
    </source>
</reference>
<evidence type="ECO:0000313" key="6">
    <source>
        <dbReference type="Proteomes" id="UP000525078"/>
    </source>
</evidence>
<keyword evidence="7" id="KW-1185">Reference proteome</keyword>
<organism evidence="5 6">
    <name type="scientific">Cannabis sativa</name>
    <name type="common">Hemp</name>
    <name type="synonym">Marijuana</name>
    <dbReference type="NCBI Taxonomy" id="3483"/>
    <lineage>
        <taxon>Eukaryota</taxon>
        <taxon>Viridiplantae</taxon>
        <taxon>Streptophyta</taxon>
        <taxon>Embryophyta</taxon>
        <taxon>Tracheophyta</taxon>
        <taxon>Spermatophyta</taxon>
        <taxon>Magnoliopsida</taxon>
        <taxon>eudicotyledons</taxon>
        <taxon>Gunneridae</taxon>
        <taxon>Pentapetalae</taxon>
        <taxon>rosids</taxon>
        <taxon>fabids</taxon>
        <taxon>Rosales</taxon>
        <taxon>Cannabaceae</taxon>
        <taxon>Cannabis</taxon>
    </lineage>
</organism>
<dbReference type="PROSITE" id="PS50158">
    <property type="entry name" value="ZF_CCHC"/>
    <property type="match status" value="1"/>
</dbReference>
<dbReference type="AlphaFoldDB" id="A0A7J6DWK5"/>
<dbReference type="InterPro" id="IPR040256">
    <property type="entry name" value="At4g02000-like"/>
</dbReference>
<feature type="compositionally biased region" description="Basic and acidic residues" evidence="2">
    <location>
        <begin position="288"/>
        <end position="300"/>
    </location>
</feature>
<dbReference type="PANTHER" id="PTHR31286:SF167">
    <property type="entry name" value="OS09G0268800 PROTEIN"/>
    <property type="match status" value="1"/>
</dbReference>
<evidence type="ECO:0000313" key="5">
    <source>
        <dbReference type="EMBL" id="KAF4349839.1"/>
    </source>
</evidence>
<dbReference type="GO" id="GO:0008270">
    <property type="term" value="F:zinc ion binding"/>
    <property type="evidence" value="ECO:0007669"/>
    <property type="project" value="UniProtKB-KW"/>
</dbReference>
<evidence type="ECO:0000256" key="1">
    <source>
        <dbReference type="PROSITE-ProRule" id="PRU00047"/>
    </source>
</evidence>
<dbReference type="EMBL" id="JAATIP010000382">
    <property type="protein sequence ID" value="KAF4349839.1"/>
    <property type="molecule type" value="Genomic_DNA"/>
</dbReference>
<name>A0A7J6DWK5_CANSA</name>
<dbReference type="InterPro" id="IPR026960">
    <property type="entry name" value="RVT-Znf"/>
</dbReference>
<dbReference type="Pfam" id="PF14392">
    <property type="entry name" value="zf-CCHC_4"/>
    <property type="match status" value="1"/>
</dbReference>
<keyword evidence="1" id="KW-0479">Metal-binding</keyword>
<evidence type="ECO:0000313" key="4">
    <source>
        <dbReference type="EMBL" id="KAF4348766.1"/>
    </source>
</evidence>
<dbReference type="EMBL" id="JAATIQ010000671">
    <property type="protein sequence ID" value="KAF4348766.1"/>
    <property type="molecule type" value="Genomic_DNA"/>
</dbReference>
<proteinExistence type="predicted"/>
<dbReference type="Proteomes" id="UP000525078">
    <property type="component" value="Unassembled WGS sequence"/>
</dbReference>
<evidence type="ECO:0000313" key="7">
    <source>
        <dbReference type="Proteomes" id="UP000583929"/>
    </source>
</evidence>
<accession>A0A7J6DWK5</accession>
<gene>
    <name evidence="5" type="ORF">F8388_021949</name>
    <name evidence="4" type="ORF">G4B88_022910</name>
</gene>
<dbReference type="InterPro" id="IPR001878">
    <property type="entry name" value="Znf_CCHC"/>
</dbReference>
<dbReference type="InterPro" id="IPR025836">
    <property type="entry name" value="Zn_knuckle_CX2CX4HX4C"/>
</dbReference>
<comment type="caution">
    <text evidence="5">The sequence shown here is derived from an EMBL/GenBank/DDBJ whole genome shotgun (WGS) entry which is preliminary data.</text>
</comment>